<feature type="chain" id="PRO_5045339675" evidence="2">
    <location>
        <begin position="26"/>
        <end position="151"/>
    </location>
</feature>
<evidence type="ECO:0000256" key="2">
    <source>
        <dbReference type="SAM" id="SignalP"/>
    </source>
</evidence>
<gene>
    <name evidence="4" type="ORF">ACFQ2X_10180</name>
</gene>
<accession>A0ABW3UBS6</accession>
<dbReference type="InterPro" id="IPR025392">
    <property type="entry name" value="DUF4124"/>
</dbReference>
<feature type="region of interest" description="Disordered" evidence="1">
    <location>
        <begin position="57"/>
        <end position="76"/>
    </location>
</feature>
<keyword evidence="2" id="KW-0732">Signal</keyword>
<feature type="signal peptide" evidence="2">
    <location>
        <begin position="1"/>
        <end position="25"/>
    </location>
</feature>
<evidence type="ECO:0000256" key="1">
    <source>
        <dbReference type="SAM" id="MobiDB-lite"/>
    </source>
</evidence>
<dbReference type="Proteomes" id="UP001597264">
    <property type="component" value="Unassembled WGS sequence"/>
</dbReference>
<protein>
    <submittedName>
        <fullName evidence="4">DUF4124 domain-containing protein</fullName>
    </submittedName>
</protein>
<evidence type="ECO:0000313" key="4">
    <source>
        <dbReference type="EMBL" id="MFD1216970.1"/>
    </source>
</evidence>
<keyword evidence="5" id="KW-1185">Reference proteome</keyword>
<comment type="caution">
    <text evidence="4">The sequence shown here is derived from an EMBL/GenBank/DDBJ whole genome shotgun (WGS) entry which is preliminary data.</text>
</comment>
<reference evidence="5" key="1">
    <citation type="journal article" date="2019" name="Int. J. Syst. Evol. Microbiol.">
        <title>The Global Catalogue of Microorganisms (GCM) 10K type strain sequencing project: providing services to taxonomists for standard genome sequencing and annotation.</title>
        <authorList>
            <consortium name="The Broad Institute Genomics Platform"/>
            <consortium name="The Broad Institute Genome Sequencing Center for Infectious Disease"/>
            <person name="Wu L."/>
            <person name="Ma J."/>
        </authorList>
    </citation>
    <scope>NUCLEOTIDE SEQUENCE [LARGE SCALE GENOMIC DNA]</scope>
    <source>
        <strain evidence="5">CCUG 54356</strain>
    </source>
</reference>
<feature type="compositionally biased region" description="Basic and acidic residues" evidence="1">
    <location>
        <begin position="67"/>
        <end position="76"/>
    </location>
</feature>
<evidence type="ECO:0000259" key="3">
    <source>
        <dbReference type="Pfam" id="PF13511"/>
    </source>
</evidence>
<organism evidence="4 5">
    <name type="scientific">Microbulbifer celer</name>
    <dbReference type="NCBI Taxonomy" id="435905"/>
    <lineage>
        <taxon>Bacteria</taxon>
        <taxon>Pseudomonadati</taxon>
        <taxon>Pseudomonadota</taxon>
        <taxon>Gammaproteobacteria</taxon>
        <taxon>Cellvibrionales</taxon>
        <taxon>Microbulbiferaceae</taxon>
        <taxon>Microbulbifer</taxon>
    </lineage>
</organism>
<dbReference type="EMBL" id="JBHTLR010000008">
    <property type="protein sequence ID" value="MFD1216970.1"/>
    <property type="molecule type" value="Genomic_DNA"/>
</dbReference>
<sequence>MKLHYLGVALFGAALSLTGTSLPSAAQELYRWVDEDGKVHFGDRPPAEVQAKSIKAQLKPVNGAAPTRREDFPDLDREKKIEQEYQAKKRAQHSRSEQQRRTACAQARKQLKILQGRVYFVDEAGNESTISERQRVEEARKLEAQIRQLCG</sequence>
<proteinExistence type="predicted"/>
<name>A0ABW3UBS6_9GAMM</name>
<evidence type="ECO:0000313" key="5">
    <source>
        <dbReference type="Proteomes" id="UP001597264"/>
    </source>
</evidence>
<dbReference type="RefSeq" id="WP_230437145.1">
    <property type="nucleotide sequence ID" value="NZ_CP087715.1"/>
</dbReference>
<dbReference type="Pfam" id="PF13511">
    <property type="entry name" value="DUF4124"/>
    <property type="match status" value="1"/>
</dbReference>
<feature type="domain" description="DUF4124" evidence="3">
    <location>
        <begin position="22"/>
        <end position="66"/>
    </location>
</feature>